<dbReference type="OrthoDB" id="2426897at2759"/>
<evidence type="ECO:0000313" key="2">
    <source>
        <dbReference type="Proteomes" id="UP000266673"/>
    </source>
</evidence>
<reference evidence="1 2" key="1">
    <citation type="submission" date="2018-06" db="EMBL/GenBank/DDBJ databases">
        <title>Comparative genomics reveals the genomic features of Rhizophagus irregularis, R. cerebriforme, R. diaphanum and Gigaspora rosea, and their symbiotic lifestyle signature.</title>
        <authorList>
            <person name="Morin E."/>
            <person name="San Clemente H."/>
            <person name="Chen E.C.H."/>
            <person name="De La Providencia I."/>
            <person name="Hainaut M."/>
            <person name="Kuo A."/>
            <person name="Kohler A."/>
            <person name="Murat C."/>
            <person name="Tang N."/>
            <person name="Roy S."/>
            <person name="Loubradou J."/>
            <person name="Henrissat B."/>
            <person name="Grigoriev I.V."/>
            <person name="Corradi N."/>
            <person name="Roux C."/>
            <person name="Martin F.M."/>
        </authorList>
    </citation>
    <scope>NUCLEOTIDE SEQUENCE [LARGE SCALE GENOMIC DNA]</scope>
    <source>
        <strain evidence="1 2">DAOM 194757</strain>
    </source>
</reference>
<gene>
    <name evidence="1" type="ORF">C2G38_2035266</name>
</gene>
<comment type="caution">
    <text evidence="1">The sequence shown here is derived from an EMBL/GenBank/DDBJ whole genome shotgun (WGS) entry which is preliminary data.</text>
</comment>
<accession>A0A397VGH9</accession>
<keyword evidence="2" id="KW-1185">Reference proteome</keyword>
<protein>
    <submittedName>
        <fullName evidence="1">Uncharacterized protein</fullName>
    </submittedName>
</protein>
<dbReference type="Proteomes" id="UP000266673">
    <property type="component" value="Unassembled WGS sequence"/>
</dbReference>
<evidence type="ECO:0000313" key="1">
    <source>
        <dbReference type="EMBL" id="RIB20417.1"/>
    </source>
</evidence>
<organism evidence="1 2">
    <name type="scientific">Gigaspora rosea</name>
    <dbReference type="NCBI Taxonomy" id="44941"/>
    <lineage>
        <taxon>Eukaryota</taxon>
        <taxon>Fungi</taxon>
        <taxon>Fungi incertae sedis</taxon>
        <taxon>Mucoromycota</taxon>
        <taxon>Glomeromycotina</taxon>
        <taxon>Glomeromycetes</taxon>
        <taxon>Diversisporales</taxon>
        <taxon>Gigasporaceae</taxon>
        <taxon>Gigaspora</taxon>
    </lineage>
</organism>
<dbReference type="AlphaFoldDB" id="A0A397VGH9"/>
<name>A0A397VGH9_9GLOM</name>
<dbReference type="EMBL" id="QKWP01000418">
    <property type="protein sequence ID" value="RIB20417.1"/>
    <property type="molecule type" value="Genomic_DNA"/>
</dbReference>
<proteinExistence type="predicted"/>
<sequence length="296" mass="34550">MLQKYPYLEIGRQLCHPHYCKIIEADSSQRRKSLKKKKRIFRKKKIESDNCSDVTFALKVQALTRVLYRRQHQESANLELDPVKFENIIESADPQLEGFIKYMINLVIPRECSAHSINEAKKFVVGLCYIMAGLRNKFVNQHKLEVGLYLMASGATWDAVNTMSKLRYSKNQLHVYNIDDYHAIHGIRRPDTTSTSSANHFATCIEKPVLESQSVLLVHNNISIHNPANIEAPRICWHLINNYTGIFDIPYFERQLYWVSQNRLVINELDRIDALMVHNYNDNLEQRKEERLMEGS</sequence>